<dbReference type="OrthoDB" id="3542100at2"/>
<evidence type="ECO:0000259" key="1">
    <source>
        <dbReference type="Pfam" id="PF01402"/>
    </source>
</evidence>
<dbReference type="AlphaFoldDB" id="W6K0N5"/>
<dbReference type="Proteomes" id="UP000035763">
    <property type="component" value="Unassembled WGS sequence"/>
</dbReference>
<dbReference type="RefSeq" id="WP_048693194.1">
    <property type="nucleotide sequence ID" value="NZ_HG764815.1"/>
</dbReference>
<protein>
    <submittedName>
        <fullName evidence="2">Antitoxin VapB26</fullName>
    </submittedName>
</protein>
<dbReference type="InterPro" id="IPR002145">
    <property type="entry name" value="CopG"/>
</dbReference>
<dbReference type="Pfam" id="PF01402">
    <property type="entry name" value="RHH_1"/>
    <property type="match status" value="1"/>
</dbReference>
<comment type="caution">
    <text evidence="2">The sequence shown here is derived from an EMBL/GenBank/DDBJ whole genome shotgun (WGS) entry which is preliminary data.</text>
</comment>
<dbReference type="GO" id="GO:0006355">
    <property type="term" value="P:regulation of DNA-templated transcription"/>
    <property type="evidence" value="ECO:0007669"/>
    <property type="project" value="InterPro"/>
</dbReference>
<name>W6K0N5_9MICO</name>
<reference evidence="2 3" key="1">
    <citation type="journal article" date="2013" name="ISME J.">
        <title>A metabolic model for members of the genus Tetrasphaera involved in enhanced biological phosphorus removal.</title>
        <authorList>
            <person name="Kristiansen R."/>
            <person name="Nguyen H.T.T."/>
            <person name="Saunders A.M."/>
            <person name="Nielsen J.L."/>
            <person name="Wimmer R."/>
            <person name="Le V.Q."/>
            <person name="McIlroy S.J."/>
            <person name="Petrovski S."/>
            <person name="Seviour R.J."/>
            <person name="Calteau A."/>
            <person name="Nielsen K.L."/>
            <person name="Nielsen P.H."/>
        </authorList>
    </citation>
    <scope>NUCLEOTIDE SEQUENCE [LARGE SCALE GENOMIC DNA]</scope>
    <source>
        <strain evidence="2 3">Ben110</strain>
    </source>
</reference>
<evidence type="ECO:0000313" key="2">
    <source>
        <dbReference type="EMBL" id="CCH75012.1"/>
    </source>
</evidence>
<keyword evidence="3" id="KW-1185">Reference proteome</keyword>
<dbReference type="SUPFAM" id="SSF47598">
    <property type="entry name" value="Ribbon-helix-helix"/>
    <property type="match status" value="1"/>
</dbReference>
<sequence length="70" mass="7569">MKTTLYLPEDIKGAVELEARRRGVSEAEVIRGALRTALLSQPVAPRGGLFRGQESIADRVDEVLAEGFGT</sequence>
<accession>W6K0N5</accession>
<feature type="domain" description="Ribbon-helix-helix protein CopG" evidence="1">
    <location>
        <begin position="2"/>
        <end position="38"/>
    </location>
</feature>
<dbReference type="STRING" id="1193182.BN11_50033"/>
<organism evidence="2 3">
    <name type="scientific">Nostocoides australiense Ben110</name>
    <dbReference type="NCBI Taxonomy" id="1193182"/>
    <lineage>
        <taxon>Bacteria</taxon>
        <taxon>Bacillati</taxon>
        <taxon>Actinomycetota</taxon>
        <taxon>Actinomycetes</taxon>
        <taxon>Micrococcales</taxon>
        <taxon>Intrasporangiaceae</taxon>
        <taxon>Nostocoides</taxon>
    </lineage>
</organism>
<dbReference type="CDD" id="cd21631">
    <property type="entry name" value="RHH_CopG_NikR-like"/>
    <property type="match status" value="1"/>
</dbReference>
<dbReference type="InterPro" id="IPR010985">
    <property type="entry name" value="Ribbon_hlx_hlx"/>
</dbReference>
<dbReference type="EMBL" id="CAJA01000445">
    <property type="protein sequence ID" value="CCH75012.1"/>
    <property type="molecule type" value="Genomic_DNA"/>
</dbReference>
<evidence type="ECO:0000313" key="3">
    <source>
        <dbReference type="Proteomes" id="UP000035763"/>
    </source>
</evidence>
<proteinExistence type="predicted"/>
<gene>
    <name evidence="2" type="primary">vapB</name>
    <name evidence="2" type="ORF">BN11_50033</name>
</gene>